<dbReference type="FunFam" id="1.10.287.130:FF:000038">
    <property type="entry name" value="Sensory transduction histidine kinase"/>
    <property type="match status" value="1"/>
</dbReference>
<evidence type="ECO:0000259" key="12">
    <source>
        <dbReference type="PROSITE" id="PS50109"/>
    </source>
</evidence>
<dbReference type="PRINTS" id="PR00344">
    <property type="entry name" value="BCTRLSENSOR"/>
</dbReference>
<evidence type="ECO:0000256" key="2">
    <source>
        <dbReference type="ARBA" id="ARBA00004236"/>
    </source>
</evidence>
<evidence type="ECO:0000256" key="3">
    <source>
        <dbReference type="ARBA" id="ARBA00012438"/>
    </source>
</evidence>
<sequence length="404" mass="43584">MQSSISLSVGERAVSLGAVATIVEPCLTRTRCETVYELFCGDPDLFVLPVVDEAGRPVGLVGRHQFLLTFAAPYGRSLYARRPITSLMDASPLIVDAVVPLSVLSRRILGEKPTAVVQGFIVVRDGAYLGVGTGADVLRLSTETIRIQTAELIEAKQDADRANTAKSQFLATMSHELRTPLNAILGFAELIRDRVMGEDVPETYSDYAGHIHDSGAHLLELINDVLDIAKIESGKVETEREEFDLADYLRPVVEGFSAKAVKQELAFTARIPEAPLPCFADPRSVRQILTNLVGNAIKYTPKGGLVAVTVRELNANEVIIEVEDTGVGIAEKDQKRVFQPFEQVDNKYSRQSEGSGLGLALVRQLVDLNGGCLALRSVPGEGSCFSVTLGKRRAKAPARAAAAA</sequence>
<organism evidence="13 14">
    <name type="scientific">Hwanghaeella grinnelliae</name>
    <dbReference type="NCBI Taxonomy" id="2500179"/>
    <lineage>
        <taxon>Bacteria</taxon>
        <taxon>Pseudomonadati</taxon>
        <taxon>Pseudomonadota</taxon>
        <taxon>Alphaproteobacteria</taxon>
        <taxon>Rhodospirillales</taxon>
        <taxon>Rhodospirillaceae</taxon>
        <taxon>Hwanghaeella</taxon>
    </lineage>
</organism>
<evidence type="ECO:0000256" key="7">
    <source>
        <dbReference type="ARBA" id="ARBA00022741"/>
    </source>
</evidence>
<dbReference type="Gene3D" id="1.10.287.130">
    <property type="match status" value="1"/>
</dbReference>
<evidence type="ECO:0000256" key="6">
    <source>
        <dbReference type="ARBA" id="ARBA00022679"/>
    </source>
</evidence>
<dbReference type="Proteomes" id="UP000287447">
    <property type="component" value="Unassembled WGS sequence"/>
</dbReference>
<dbReference type="PANTHER" id="PTHR43711">
    <property type="entry name" value="TWO-COMPONENT HISTIDINE KINASE"/>
    <property type="match status" value="1"/>
</dbReference>
<dbReference type="RefSeq" id="WP_127765521.1">
    <property type="nucleotide sequence ID" value="NZ_SADE01000002.1"/>
</dbReference>
<accession>A0A437QNK0</accession>
<dbReference type="InterPro" id="IPR005467">
    <property type="entry name" value="His_kinase_dom"/>
</dbReference>
<dbReference type="PROSITE" id="PS50109">
    <property type="entry name" value="HIS_KIN"/>
    <property type="match status" value="1"/>
</dbReference>
<evidence type="ECO:0000256" key="10">
    <source>
        <dbReference type="ARBA" id="ARBA00023012"/>
    </source>
</evidence>
<keyword evidence="8" id="KW-0418">Kinase</keyword>
<dbReference type="SMART" id="SM00387">
    <property type="entry name" value="HATPase_c"/>
    <property type="match status" value="1"/>
</dbReference>
<dbReference type="GO" id="GO:0000155">
    <property type="term" value="F:phosphorelay sensor kinase activity"/>
    <property type="evidence" value="ECO:0007669"/>
    <property type="project" value="InterPro"/>
</dbReference>
<dbReference type="Pfam" id="PF00512">
    <property type="entry name" value="HisKA"/>
    <property type="match status" value="1"/>
</dbReference>
<keyword evidence="4" id="KW-1003">Cell membrane</keyword>
<dbReference type="FunFam" id="3.30.565.10:FF:000023">
    <property type="entry name" value="PAS domain-containing sensor histidine kinase"/>
    <property type="match status" value="1"/>
</dbReference>
<keyword evidence="6" id="KW-0808">Transferase</keyword>
<dbReference type="GO" id="GO:0005524">
    <property type="term" value="F:ATP binding"/>
    <property type="evidence" value="ECO:0007669"/>
    <property type="project" value="UniProtKB-KW"/>
</dbReference>
<dbReference type="OrthoDB" id="8477705at2"/>
<dbReference type="EC" id="2.7.13.3" evidence="3"/>
<dbReference type="Gene3D" id="3.30.565.10">
    <property type="entry name" value="Histidine kinase-like ATPase, C-terminal domain"/>
    <property type="match status" value="1"/>
</dbReference>
<dbReference type="Pfam" id="PF02518">
    <property type="entry name" value="HATPase_c"/>
    <property type="match status" value="1"/>
</dbReference>
<gene>
    <name evidence="13" type="ORF">EOI86_12455</name>
</gene>
<dbReference type="InterPro" id="IPR036097">
    <property type="entry name" value="HisK_dim/P_sf"/>
</dbReference>
<dbReference type="SMART" id="SM00388">
    <property type="entry name" value="HisKA"/>
    <property type="match status" value="1"/>
</dbReference>
<evidence type="ECO:0000313" key="14">
    <source>
        <dbReference type="Proteomes" id="UP000287447"/>
    </source>
</evidence>
<keyword evidence="11" id="KW-0472">Membrane</keyword>
<dbReference type="SUPFAM" id="SSF55874">
    <property type="entry name" value="ATPase domain of HSP90 chaperone/DNA topoisomerase II/histidine kinase"/>
    <property type="match status" value="1"/>
</dbReference>
<dbReference type="InterPro" id="IPR003661">
    <property type="entry name" value="HisK_dim/P_dom"/>
</dbReference>
<dbReference type="InterPro" id="IPR003594">
    <property type="entry name" value="HATPase_dom"/>
</dbReference>
<evidence type="ECO:0000313" key="13">
    <source>
        <dbReference type="EMBL" id="RVU36045.1"/>
    </source>
</evidence>
<evidence type="ECO:0000256" key="8">
    <source>
        <dbReference type="ARBA" id="ARBA00022777"/>
    </source>
</evidence>
<keyword evidence="7" id="KW-0547">Nucleotide-binding</keyword>
<dbReference type="GO" id="GO:0005886">
    <property type="term" value="C:plasma membrane"/>
    <property type="evidence" value="ECO:0007669"/>
    <property type="project" value="UniProtKB-SubCell"/>
</dbReference>
<evidence type="ECO:0000256" key="1">
    <source>
        <dbReference type="ARBA" id="ARBA00000085"/>
    </source>
</evidence>
<dbReference type="InterPro" id="IPR046342">
    <property type="entry name" value="CBS_dom_sf"/>
</dbReference>
<dbReference type="PANTHER" id="PTHR43711:SF1">
    <property type="entry name" value="HISTIDINE KINASE 1"/>
    <property type="match status" value="1"/>
</dbReference>
<dbReference type="EMBL" id="SADE01000002">
    <property type="protein sequence ID" value="RVU36045.1"/>
    <property type="molecule type" value="Genomic_DNA"/>
</dbReference>
<proteinExistence type="predicted"/>
<comment type="catalytic activity">
    <reaction evidence="1">
        <text>ATP + protein L-histidine = ADP + protein N-phospho-L-histidine.</text>
        <dbReference type="EC" id="2.7.13.3"/>
    </reaction>
</comment>
<comment type="subcellular location">
    <subcellularLocation>
        <location evidence="2">Cell membrane</location>
    </subcellularLocation>
</comment>
<comment type="caution">
    <text evidence="13">The sequence shown here is derived from an EMBL/GenBank/DDBJ whole genome shotgun (WGS) entry which is preliminary data.</text>
</comment>
<evidence type="ECO:0000256" key="4">
    <source>
        <dbReference type="ARBA" id="ARBA00022475"/>
    </source>
</evidence>
<reference evidence="14" key="1">
    <citation type="submission" date="2019-01" db="EMBL/GenBank/DDBJ databases">
        <title>Gri0909 isolated from a small marine red alga.</title>
        <authorList>
            <person name="Kim J."/>
            <person name="Jeong S.E."/>
            <person name="Jeon C.O."/>
        </authorList>
    </citation>
    <scope>NUCLEOTIDE SEQUENCE [LARGE SCALE GENOMIC DNA]</scope>
    <source>
        <strain evidence="14">Gri0909</strain>
    </source>
</reference>
<evidence type="ECO:0000256" key="9">
    <source>
        <dbReference type="ARBA" id="ARBA00022840"/>
    </source>
</evidence>
<evidence type="ECO:0000256" key="5">
    <source>
        <dbReference type="ARBA" id="ARBA00022553"/>
    </source>
</evidence>
<dbReference type="CDD" id="cd00082">
    <property type="entry name" value="HisKA"/>
    <property type="match status" value="1"/>
</dbReference>
<dbReference type="InterPro" id="IPR004358">
    <property type="entry name" value="Sig_transdc_His_kin-like_C"/>
</dbReference>
<dbReference type="CDD" id="cd04598">
    <property type="entry name" value="CBS_pair_GGDEF_EAL"/>
    <property type="match status" value="1"/>
</dbReference>
<dbReference type="Gene3D" id="3.10.580.10">
    <property type="entry name" value="CBS-domain"/>
    <property type="match status" value="1"/>
</dbReference>
<dbReference type="InterPro" id="IPR050736">
    <property type="entry name" value="Sensor_HK_Regulatory"/>
</dbReference>
<protein>
    <recommendedName>
        <fullName evidence="3">histidine kinase</fullName>
        <ecNumber evidence="3">2.7.13.3</ecNumber>
    </recommendedName>
</protein>
<evidence type="ECO:0000256" key="11">
    <source>
        <dbReference type="ARBA" id="ARBA00023136"/>
    </source>
</evidence>
<dbReference type="InterPro" id="IPR036890">
    <property type="entry name" value="HATPase_C_sf"/>
</dbReference>
<feature type="domain" description="Histidine kinase" evidence="12">
    <location>
        <begin position="172"/>
        <end position="393"/>
    </location>
</feature>
<name>A0A437QNK0_9PROT</name>
<keyword evidence="9" id="KW-0067">ATP-binding</keyword>
<keyword evidence="10" id="KW-0902">Two-component regulatory system</keyword>
<dbReference type="SUPFAM" id="SSF47384">
    <property type="entry name" value="Homodimeric domain of signal transducing histidine kinase"/>
    <property type="match status" value="1"/>
</dbReference>
<dbReference type="CDD" id="cd16922">
    <property type="entry name" value="HATPase_EvgS-ArcB-TorS-like"/>
    <property type="match status" value="1"/>
</dbReference>
<dbReference type="SUPFAM" id="SSF54631">
    <property type="entry name" value="CBS-domain pair"/>
    <property type="match status" value="1"/>
</dbReference>
<keyword evidence="5" id="KW-0597">Phosphoprotein</keyword>
<keyword evidence="14" id="KW-1185">Reference proteome</keyword>
<dbReference type="AlphaFoldDB" id="A0A437QNK0"/>